<reference evidence="6" key="1">
    <citation type="journal article" date="2014" name="Front. Microbiol.">
        <title>High frequency of phylogenetically diverse reductive dehalogenase-homologous genes in deep subseafloor sedimentary metagenomes.</title>
        <authorList>
            <person name="Kawai M."/>
            <person name="Futagami T."/>
            <person name="Toyoda A."/>
            <person name="Takaki Y."/>
            <person name="Nishi S."/>
            <person name="Hori S."/>
            <person name="Arai W."/>
            <person name="Tsubouchi T."/>
            <person name="Morono Y."/>
            <person name="Uchiyama I."/>
            <person name="Ito T."/>
            <person name="Fujiyama A."/>
            <person name="Inagaki F."/>
            <person name="Takami H."/>
        </authorList>
    </citation>
    <scope>NUCLEOTIDE SEQUENCE</scope>
    <source>
        <strain evidence="6">Expedition CK06-06</strain>
    </source>
</reference>
<dbReference type="GO" id="GO:0005829">
    <property type="term" value="C:cytosol"/>
    <property type="evidence" value="ECO:0007669"/>
    <property type="project" value="TreeGrafter"/>
</dbReference>
<dbReference type="InterPro" id="IPR027417">
    <property type="entry name" value="P-loop_NTPase"/>
</dbReference>
<dbReference type="GO" id="GO:0000725">
    <property type="term" value="P:recombinational repair"/>
    <property type="evidence" value="ECO:0007669"/>
    <property type="project" value="TreeGrafter"/>
</dbReference>
<feature type="domain" description="UvrD-like helicase ATP-binding" evidence="5">
    <location>
        <begin position="141"/>
        <end position="215"/>
    </location>
</feature>
<protein>
    <recommendedName>
        <fullName evidence="5">UvrD-like helicase ATP-binding domain-containing protein</fullName>
    </recommendedName>
</protein>
<keyword evidence="2" id="KW-0378">Hydrolase</keyword>
<dbReference type="GO" id="GO:0043138">
    <property type="term" value="F:3'-5' DNA helicase activity"/>
    <property type="evidence" value="ECO:0007669"/>
    <property type="project" value="TreeGrafter"/>
</dbReference>
<dbReference type="SUPFAM" id="SSF52540">
    <property type="entry name" value="P-loop containing nucleoside triphosphate hydrolases"/>
    <property type="match status" value="1"/>
</dbReference>
<evidence type="ECO:0000259" key="5">
    <source>
        <dbReference type="Pfam" id="PF00580"/>
    </source>
</evidence>
<feature type="non-terminal residue" evidence="6">
    <location>
        <position position="237"/>
    </location>
</feature>
<keyword evidence="3" id="KW-0347">Helicase</keyword>
<dbReference type="Gene3D" id="3.40.50.300">
    <property type="entry name" value="P-loop containing nucleotide triphosphate hydrolases"/>
    <property type="match status" value="1"/>
</dbReference>
<dbReference type="Pfam" id="PF00580">
    <property type="entry name" value="UvrD-helicase"/>
    <property type="match status" value="2"/>
</dbReference>
<dbReference type="GO" id="GO:0005524">
    <property type="term" value="F:ATP binding"/>
    <property type="evidence" value="ECO:0007669"/>
    <property type="project" value="UniProtKB-KW"/>
</dbReference>
<dbReference type="GO" id="GO:0016787">
    <property type="term" value="F:hydrolase activity"/>
    <property type="evidence" value="ECO:0007669"/>
    <property type="project" value="UniProtKB-KW"/>
</dbReference>
<dbReference type="EMBL" id="BART01023018">
    <property type="protein sequence ID" value="GAH03367.1"/>
    <property type="molecule type" value="Genomic_DNA"/>
</dbReference>
<organism evidence="6">
    <name type="scientific">marine sediment metagenome</name>
    <dbReference type="NCBI Taxonomy" id="412755"/>
    <lineage>
        <taxon>unclassified sequences</taxon>
        <taxon>metagenomes</taxon>
        <taxon>ecological metagenomes</taxon>
    </lineage>
</organism>
<dbReference type="PANTHER" id="PTHR11070">
    <property type="entry name" value="UVRD / RECB / PCRA DNA HELICASE FAMILY MEMBER"/>
    <property type="match status" value="1"/>
</dbReference>
<dbReference type="InterPro" id="IPR000212">
    <property type="entry name" value="DNA_helicase_UvrD/REP"/>
</dbReference>
<feature type="domain" description="UvrD-like helicase ATP-binding" evidence="5">
    <location>
        <begin position="16"/>
        <end position="100"/>
    </location>
</feature>
<comment type="caution">
    <text evidence="6">The sequence shown here is derived from an EMBL/GenBank/DDBJ whole genome shotgun (WGS) entry which is preliminary data.</text>
</comment>
<evidence type="ECO:0000256" key="2">
    <source>
        <dbReference type="ARBA" id="ARBA00022801"/>
    </source>
</evidence>
<name>X1C7K8_9ZZZZ</name>
<proteinExistence type="predicted"/>
<dbReference type="PANTHER" id="PTHR11070:SF3">
    <property type="entry name" value="DNA 3'-5' HELICASE"/>
    <property type="match status" value="1"/>
</dbReference>
<keyword evidence="4" id="KW-0067">ATP-binding</keyword>
<dbReference type="InterPro" id="IPR014016">
    <property type="entry name" value="UvrD-like_ATP-bd"/>
</dbReference>
<evidence type="ECO:0000256" key="3">
    <source>
        <dbReference type="ARBA" id="ARBA00022806"/>
    </source>
</evidence>
<sequence>MIKMTAIENIKKLIEKQNSFVLEGGAGSGKTFTLIQTINYLIATRATSLQSENKRIICITYTNVAKNEIIERLENNPLLVVSTIHEFLWNCIKSFNKQLIIELDKLNAIMHANKPDKFNLGLKERISEVSYDDSGFRDFEKGKLHHDDVISISNQMFKNYSLLTTILSQKYPYILIDEYQDTAKETIDATINNLLERNNSSVLLGFYGDSYQKIYDEGVGSLQPFVDSGKLSLVTKS</sequence>
<dbReference type="GO" id="GO:0003677">
    <property type="term" value="F:DNA binding"/>
    <property type="evidence" value="ECO:0007669"/>
    <property type="project" value="InterPro"/>
</dbReference>
<keyword evidence="1" id="KW-0547">Nucleotide-binding</keyword>
<dbReference type="AlphaFoldDB" id="X1C7K8"/>
<accession>X1C7K8</accession>
<gene>
    <name evidence="6" type="ORF">S01H4_41999</name>
</gene>
<evidence type="ECO:0000256" key="1">
    <source>
        <dbReference type="ARBA" id="ARBA00022741"/>
    </source>
</evidence>
<evidence type="ECO:0000256" key="4">
    <source>
        <dbReference type="ARBA" id="ARBA00022840"/>
    </source>
</evidence>
<evidence type="ECO:0000313" key="6">
    <source>
        <dbReference type="EMBL" id="GAH03367.1"/>
    </source>
</evidence>